<sequence length="250" mass="26829">MFRATIVDPEGFWTKPLSMLPSCGDKVHWSMSPTEPPAREADLCFQLAGKLNEPGSQPPDHTARITVLVDTSLPLGHRDCGAVLVCAHSTMHEAIAAAAGALFTVATANHVVRFQWAELLDVLSCDTLMVASKAGSADHDSITRCALQNLGYFQGASRVEPEATLLGIAVPQVRPPRLRDMVKVASSLRALVGQRCYQLIGYRLTSGPDEDAFLLATFPIPALPGGAVRAAEVASMNIDAYPPRTRRRSG</sequence>
<dbReference type="Proteomes" id="UP000295727">
    <property type="component" value="Plasmid unnamed1"/>
</dbReference>
<dbReference type="EMBL" id="CP038152">
    <property type="protein sequence ID" value="QBR04402.1"/>
    <property type="molecule type" value="Genomic_DNA"/>
</dbReference>
<dbReference type="AlphaFoldDB" id="A0A4P7DCH2"/>
<evidence type="ECO:0000313" key="2">
    <source>
        <dbReference type="Proteomes" id="UP000295727"/>
    </source>
</evidence>
<evidence type="ECO:0000313" key="1">
    <source>
        <dbReference type="EMBL" id="QBR04402.1"/>
    </source>
</evidence>
<keyword evidence="1" id="KW-0614">Plasmid</keyword>
<protein>
    <submittedName>
        <fullName evidence="1">Uncharacterized protein</fullName>
    </submittedName>
</protein>
<dbReference type="RefSeq" id="WP_134760755.1">
    <property type="nucleotide sequence ID" value="NZ_CP038152.1"/>
</dbReference>
<keyword evidence="2" id="KW-1185">Reference proteome</keyword>
<proteinExistence type="predicted"/>
<organism evidence="1 2">
    <name type="scientific">Paraburkholderia pallida</name>
    <dbReference type="NCBI Taxonomy" id="2547399"/>
    <lineage>
        <taxon>Bacteria</taxon>
        <taxon>Pseudomonadati</taxon>
        <taxon>Pseudomonadota</taxon>
        <taxon>Betaproteobacteria</taxon>
        <taxon>Burkholderiales</taxon>
        <taxon>Burkholderiaceae</taxon>
        <taxon>Paraburkholderia</taxon>
    </lineage>
</organism>
<gene>
    <name evidence="1" type="ORF">E1956_45805</name>
</gene>
<dbReference type="KEGG" id="ppai:E1956_45805"/>
<name>A0A4P7DCH2_9BURK</name>
<accession>A0A4P7DCH2</accession>
<geneLocation type="plasmid" evidence="1 2">
    <name>unnamed1</name>
</geneLocation>
<reference evidence="1 2" key="1">
    <citation type="submission" date="2019-03" db="EMBL/GenBank/DDBJ databases">
        <title>Paraburkholderia sp. 7MH5, isolated from subtropical forest soil.</title>
        <authorList>
            <person name="Gao Z.-H."/>
            <person name="Qiu L.-H."/>
        </authorList>
    </citation>
    <scope>NUCLEOTIDE SEQUENCE [LARGE SCALE GENOMIC DNA]</scope>
    <source>
        <strain evidence="1 2">7MH5</strain>
        <plasmid evidence="1 2">unnamed1</plasmid>
    </source>
</reference>
<dbReference type="GeneID" id="39649771"/>